<accession>A0A923I5T2</accession>
<dbReference type="Proteomes" id="UP000659630">
    <property type="component" value="Unassembled WGS sequence"/>
</dbReference>
<sequence>MGYTGGPMTEAMYYVLLALLEPSHGYRLMQAVGEVSGGRVKMGPGTLYGVLSRLEEDGLIRRLPDRVTRRKTYELTPDGREALFTEYHRLEEMIRDMKRMKEAIRHDGENS</sequence>
<evidence type="ECO:0000313" key="4">
    <source>
        <dbReference type="Proteomes" id="UP000659630"/>
    </source>
</evidence>
<feature type="domain" description="Transcription regulator PadR N-terminal" evidence="2">
    <location>
        <begin position="17"/>
        <end position="83"/>
    </location>
</feature>
<dbReference type="Gene3D" id="1.10.10.10">
    <property type="entry name" value="Winged helix-like DNA-binding domain superfamily/Winged helix DNA-binding domain"/>
    <property type="match status" value="1"/>
</dbReference>
<dbReference type="PANTHER" id="PTHR33169">
    <property type="entry name" value="PADR-FAMILY TRANSCRIPTIONAL REGULATOR"/>
    <property type="match status" value="1"/>
</dbReference>
<dbReference type="InterPro" id="IPR005149">
    <property type="entry name" value="Tscrpt_reg_PadR_N"/>
</dbReference>
<protein>
    <submittedName>
        <fullName evidence="3">PadR family transcriptional regulator</fullName>
    </submittedName>
</protein>
<proteinExistence type="predicted"/>
<dbReference type="InterPro" id="IPR036390">
    <property type="entry name" value="WH_DNA-bd_sf"/>
</dbReference>
<dbReference type="EMBL" id="JACONZ010000001">
    <property type="protein sequence ID" value="MBC5580840.1"/>
    <property type="molecule type" value="Genomic_DNA"/>
</dbReference>
<dbReference type="InterPro" id="IPR036388">
    <property type="entry name" value="WH-like_DNA-bd_sf"/>
</dbReference>
<evidence type="ECO:0000256" key="1">
    <source>
        <dbReference type="SAM" id="Coils"/>
    </source>
</evidence>
<dbReference type="InterPro" id="IPR052509">
    <property type="entry name" value="Metal_resp_DNA-bind_regulator"/>
</dbReference>
<reference evidence="3" key="1">
    <citation type="submission" date="2020-08" db="EMBL/GenBank/DDBJ databases">
        <title>Genome public.</title>
        <authorList>
            <person name="Liu C."/>
            <person name="Sun Q."/>
        </authorList>
    </citation>
    <scope>NUCLEOTIDE SEQUENCE</scope>
    <source>
        <strain evidence="3">BX8</strain>
    </source>
</reference>
<keyword evidence="1" id="KW-0175">Coiled coil</keyword>
<organism evidence="3 4">
    <name type="scientific">Anaerofilum hominis</name>
    <dbReference type="NCBI Taxonomy" id="2763016"/>
    <lineage>
        <taxon>Bacteria</taxon>
        <taxon>Bacillati</taxon>
        <taxon>Bacillota</taxon>
        <taxon>Clostridia</taxon>
        <taxon>Eubacteriales</taxon>
        <taxon>Oscillospiraceae</taxon>
        <taxon>Anaerofilum</taxon>
    </lineage>
</organism>
<dbReference type="AlphaFoldDB" id="A0A923I5T2"/>
<dbReference type="PANTHER" id="PTHR33169:SF13">
    <property type="entry name" value="PADR-FAMILY TRANSCRIPTIONAL REGULATOR"/>
    <property type="match status" value="1"/>
</dbReference>
<keyword evidence="4" id="KW-1185">Reference proteome</keyword>
<evidence type="ECO:0000259" key="2">
    <source>
        <dbReference type="Pfam" id="PF03551"/>
    </source>
</evidence>
<dbReference type="RefSeq" id="WP_186887164.1">
    <property type="nucleotide sequence ID" value="NZ_JACONZ010000001.1"/>
</dbReference>
<dbReference type="Pfam" id="PF03551">
    <property type="entry name" value="PadR"/>
    <property type="match status" value="1"/>
</dbReference>
<feature type="coiled-coil region" evidence="1">
    <location>
        <begin position="80"/>
        <end position="107"/>
    </location>
</feature>
<dbReference type="SUPFAM" id="SSF46785">
    <property type="entry name" value="Winged helix' DNA-binding domain"/>
    <property type="match status" value="1"/>
</dbReference>
<evidence type="ECO:0000313" key="3">
    <source>
        <dbReference type="EMBL" id="MBC5580840.1"/>
    </source>
</evidence>
<comment type="caution">
    <text evidence="3">The sequence shown here is derived from an EMBL/GenBank/DDBJ whole genome shotgun (WGS) entry which is preliminary data.</text>
</comment>
<name>A0A923I5T2_9FIRM</name>
<gene>
    <name evidence="3" type="ORF">H8S23_04920</name>
</gene>